<dbReference type="HOGENOM" id="CLU_007105_6_2_1"/>
<dbReference type="FunFam" id="2.40.160.120:FF:000005">
    <property type="entry name" value="Oxysterol-binding protein"/>
    <property type="match status" value="1"/>
</dbReference>
<comment type="similarity">
    <text evidence="2">Belongs to the OSBP family.</text>
</comment>
<protein>
    <recommendedName>
        <fullName evidence="3">Oxysterol-binding protein</fullName>
    </recommendedName>
</protein>
<dbReference type="GO" id="GO:0006869">
    <property type="term" value="P:lipid transport"/>
    <property type="evidence" value="ECO:0007669"/>
    <property type="project" value="UniProtKB-KW"/>
</dbReference>
<dbReference type="STRING" id="126957.T1JB46"/>
<reference evidence="6" key="1">
    <citation type="submission" date="2011-05" db="EMBL/GenBank/DDBJ databases">
        <authorList>
            <person name="Richards S.R."/>
            <person name="Qu J."/>
            <person name="Jiang H."/>
            <person name="Jhangiani S.N."/>
            <person name="Agravi P."/>
            <person name="Goodspeed R."/>
            <person name="Gross S."/>
            <person name="Mandapat C."/>
            <person name="Jackson L."/>
            <person name="Mathew T."/>
            <person name="Pu L."/>
            <person name="Thornton R."/>
            <person name="Saada N."/>
            <person name="Wilczek-Boney K.B."/>
            <person name="Lee S."/>
            <person name="Kovar C."/>
            <person name="Wu Y."/>
            <person name="Scherer S.E."/>
            <person name="Worley K.C."/>
            <person name="Muzny D.M."/>
            <person name="Gibbs R."/>
        </authorList>
    </citation>
    <scope>NUCLEOTIDE SEQUENCE</scope>
    <source>
        <strain evidence="6">Brora</strain>
    </source>
</reference>
<dbReference type="eggNOG" id="KOG2209">
    <property type="taxonomic scope" value="Eukaryota"/>
</dbReference>
<dbReference type="GO" id="GO:0032934">
    <property type="term" value="F:sterol binding"/>
    <property type="evidence" value="ECO:0007669"/>
    <property type="project" value="TreeGrafter"/>
</dbReference>
<dbReference type="EnsemblMetazoa" id="SMAR010978-RA">
    <property type="protein sequence ID" value="SMAR010978-PA"/>
    <property type="gene ID" value="SMAR010978"/>
</dbReference>
<proteinExistence type="inferred from homology"/>
<accession>T1JB46</accession>
<dbReference type="FunFam" id="3.30.70.3490:FF:000015">
    <property type="entry name" value="Oxysterol-binding protein"/>
    <property type="match status" value="1"/>
</dbReference>
<name>T1JB46_STRMM</name>
<feature type="region of interest" description="Disordered" evidence="4">
    <location>
        <begin position="260"/>
        <end position="320"/>
    </location>
</feature>
<evidence type="ECO:0000313" key="5">
    <source>
        <dbReference type="EnsemblMetazoa" id="SMAR010978-PA"/>
    </source>
</evidence>
<evidence type="ECO:0000313" key="6">
    <source>
        <dbReference type="Proteomes" id="UP000014500"/>
    </source>
</evidence>
<reference evidence="5" key="2">
    <citation type="submission" date="2015-02" db="UniProtKB">
        <authorList>
            <consortium name="EnsemblMetazoa"/>
        </authorList>
    </citation>
    <scope>IDENTIFICATION</scope>
</reference>
<dbReference type="InterPro" id="IPR037239">
    <property type="entry name" value="OSBP_sf"/>
</dbReference>
<dbReference type="PANTHER" id="PTHR10972">
    <property type="entry name" value="OXYSTEROL-BINDING PROTEIN-RELATED"/>
    <property type="match status" value="1"/>
</dbReference>
<dbReference type="Gene3D" id="2.40.160.120">
    <property type="match status" value="1"/>
</dbReference>
<dbReference type="GO" id="GO:0005886">
    <property type="term" value="C:plasma membrane"/>
    <property type="evidence" value="ECO:0007669"/>
    <property type="project" value="TreeGrafter"/>
</dbReference>
<sequence>MAVVVDEEKSEWQHRLRLPVPMFARNDYSIWSILKHCIGKELSKITFPIIFNEPLSFLQRMSEYMEYAYLLKEANQQHSPVERIQYVAAFAVSALAANWERIGKPFNPLLGETYELERDDYHLICEQVSHHPPISAFHAHSPDFIFHGSIQPKLKFWGKSVEIQPKGIITVELRKHGEAYTWSNVNCCIHNIIVGKLWIEQYGVLEVVNHKTNMKCTVNFKPAGWFSKDLHKKQKFLYGKWTDFIKSVDIESYDDYIKTNPQRLKTGNDTPRSTPGSSPAHSSKKSSKHAANSGPSNSNGFDESQLEDPEEPIPKNTSVYSLDIPNSVTLWEATPRPHDSEQYYQFTQFAMTLNEMEHKMVERLCPTDCRYRPDIRKLEEGDIDGAAEEKTRLEEKQRDAKKGRKVDKDNWKPRWFQAGPNSYTKDEDWNYIGGYWDKKFSNIPDIF</sequence>
<dbReference type="Pfam" id="PF01237">
    <property type="entry name" value="Oxysterol_BP"/>
    <property type="match status" value="1"/>
</dbReference>
<dbReference type="GO" id="GO:0005829">
    <property type="term" value="C:cytosol"/>
    <property type="evidence" value="ECO:0007669"/>
    <property type="project" value="TreeGrafter"/>
</dbReference>
<dbReference type="EMBL" id="JH432008">
    <property type="status" value="NOT_ANNOTATED_CDS"/>
    <property type="molecule type" value="Genomic_DNA"/>
</dbReference>
<dbReference type="Proteomes" id="UP000014500">
    <property type="component" value="Unassembled WGS sequence"/>
</dbReference>
<organism evidence="5 6">
    <name type="scientific">Strigamia maritima</name>
    <name type="common">European centipede</name>
    <name type="synonym">Geophilus maritimus</name>
    <dbReference type="NCBI Taxonomy" id="126957"/>
    <lineage>
        <taxon>Eukaryota</taxon>
        <taxon>Metazoa</taxon>
        <taxon>Ecdysozoa</taxon>
        <taxon>Arthropoda</taxon>
        <taxon>Myriapoda</taxon>
        <taxon>Chilopoda</taxon>
        <taxon>Pleurostigmophora</taxon>
        <taxon>Geophilomorpha</taxon>
        <taxon>Linotaeniidae</taxon>
        <taxon>Strigamia</taxon>
    </lineage>
</organism>
<keyword evidence="6" id="KW-1185">Reference proteome</keyword>
<dbReference type="InterPro" id="IPR000648">
    <property type="entry name" value="Oxysterol-bd"/>
</dbReference>
<feature type="region of interest" description="Disordered" evidence="4">
    <location>
        <begin position="388"/>
        <end position="407"/>
    </location>
</feature>
<keyword evidence="3" id="KW-0813">Transport</keyword>
<feature type="compositionally biased region" description="Polar residues" evidence="4">
    <location>
        <begin position="260"/>
        <end position="274"/>
    </location>
</feature>
<dbReference type="PROSITE" id="PS01013">
    <property type="entry name" value="OSBP"/>
    <property type="match status" value="1"/>
</dbReference>
<evidence type="ECO:0000256" key="4">
    <source>
        <dbReference type="SAM" id="MobiDB-lite"/>
    </source>
</evidence>
<dbReference type="AlphaFoldDB" id="T1JB46"/>
<dbReference type="Gene3D" id="3.30.70.3490">
    <property type="match status" value="1"/>
</dbReference>
<dbReference type="PhylomeDB" id="T1JB46"/>
<evidence type="ECO:0000256" key="2">
    <source>
        <dbReference type="RuleBase" id="RU003844"/>
    </source>
</evidence>
<keyword evidence="1" id="KW-0446">Lipid-binding</keyword>
<evidence type="ECO:0000256" key="1">
    <source>
        <dbReference type="ARBA" id="ARBA00023121"/>
    </source>
</evidence>
<dbReference type="InterPro" id="IPR018494">
    <property type="entry name" value="Oxysterol-bd_CS"/>
</dbReference>
<dbReference type="OMA" id="RPSNCNE"/>
<dbReference type="PANTHER" id="PTHR10972:SF209">
    <property type="entry name" value="OXYSTEROL-BINDING PROTEIN"/>
    <property type="match status" value="1"/>
</dbReference>
<keyword evidence="3" id="KW-0445">Lipid transport</keyword>
<dbReference type="SUPFAM" id="SSF144000">
    <property type="entry name" value="Oxysterol-binding protein-like"/>
    <property type="match status" value="1"/>
</dbReference>
<dbReference type="GO" id="GO:0097038">
    <property type="term" value="C:perinuclear endoplasmic reticulum"/>
    <property type="evidence" value="ECO:0007669"/>
    <property type="project" value="TreeGrafter"/>
</dbReference>
<evidence type="ECO:0000256" key="3">
    <source>
        <dbReference type="RuleBase" id="RU003845"/>
    </source>
</evidence>